<dbReference type="PANTHER" id="PTHR34591">
    <property type="entry name" value="OS03G0653100 PROTEIN-RELATED"/>
    <property type="match status" value="1"/>
</dbReference>
<feature type="non-terminal residue" evidence="1">
    <location>
        <position position="1"/>
    </location>
</feature>
<proteinExistence type="predicted"/>
<reference evidence="1 2" key="1">
    <citation type="journal article" date="2019" name="Sci. Rep.">
        <title>A high-quality genome of Eragrostis curvula grass provides insights into Poaceae evolution and supports new strategies to enhance forage quality.</title>
        <authorList>
            <person name="Carballo J."/>
            <person name="Santos B.A.C.M."/>
            <person name="Zappacosta D."/>
            <person name="Garbus I."/>
            <person name="Selva J.P."/>
            <person name="Gallo C.A."/>
            <person name="Diaz A."/>
            <person name="Albertini E."/>
            <person name="Caccamo M."/>
            <person name="Echenique V."/>
        </authorList>
    </citation>
    <scope>NUCLEOTIDE SEQUENCE [LARGE SCALE GENOMIC DNA]</scope>
    <source>
        <strain evidence="2">cv. Victoria</strain>
        <tissue evidence="1">Leaf</tissue>
    </source>
</reference>
<gene>
    <name evidence="1" type="ORF">EJB05_28728</name>
</gene>
<evidence type="ECO:0000313" key="2">
    <source>
        <dbReference type="Proteomes" id="UP000324897"/>
    </source>
</evidence>
<sequence>MEDFYECHFLAYEPTVSSHYKVVSIPFVPRRLSVAKYKHELEWPLSLYTTHVFSSRKWRWEERSFVREGEAAGTIASMRSYWTTRFRHAVYLRGTLYVHCQNDFVMRYHSLLPKTKQKKNMNDKNHLVQLQVPND</sequence>
<evidence type="ECO:0000313" key="1">
    <source>
        <dbReference type="EMBL" id="TVU26192.1"/>
    </source>
</evidence>
<organism evidence="1 2">
    <name type="scientific">Eragrostis curvula</name>
    <name type="common">weeping love grass</name>
    <dbReference type="NCBI Taxonomy" id="38414"/>
    <lineage>
        <taxon>Eukaryota</taxon>
        <taxon>Viridiplantae</taxon>
        <taxon>Streptophyta</taxon>
        <taxon>Embryophyta</taxon>
        <taxon>Tracheophyta</taxon>
        <taxon>Spermatophyta</taxon>
        <taxon>Magnoliopsida</taxon>
        <taxon>Liliopsida</taxon>
        <taxon>Poales</taxon>
        <taxon>Poaceae</taxon>
        <taxon>PACMAD clade</taxon>
        <taxon>Chloridoideae</taxon>
        <taxon>Eragrostideae</taxon>
        <taxon>Eragrostidinae</taxon>
        <taxon>Eragrostis</taxon>
    </lineage>
</organism>
<dbReference type="EMBL" id="RWGY01000013">
    <property type="protein sequence ID" value="TVU26192.1"/>
    <property type="molecule type" value="Genomic_DNA"/>
</dbReference>
<comment type="caution">
    <text evidence="1">The sequence shown here is derived from an EMBL/GenBank/DDBJ whole genome shotgun (WGS) entry which is preliminary data.</text>
</comment>
<keyword evidence="2" id="KW-1185">Reference proteome</keyword>
<name>A0A5J9UQX2_9POAL</name>
<dbReference type="Proteomes" id="UP000324897">
    <property type="component" value="Chromosome 2"/>
</dbReference>
<protein>
    <submittedName>
        <fullName evidence="1">Uncharacterized protein</fullName>
    </submittedName>
</protein>
<accession>A0A5J9UQX2</accession>
<dbReference type="AlphaFoldDB" id="A0A5J9UQX2"/>
<dbReference type="Gramene" id="TVU26192">
    <property type="protein sequence ID" value="TVU26192"/>
    <property type="gene ID" value="EJB05_28728"/>
</dbReference>
<dbReference type="OrthoDB" id="682692at2759"/>